<dbReference type="InterPro" id="IPR045214">
    <property type="entry name" value="Surf1/Surf4"/>
</dbReference>
<dbReference type="GO" id="GO:0005886">
    <property type="term" value="C:plasma membrane"/>
    <property type="evidence" value="ECO:0007669"/>
    <property type="project" value="UniProtKB-SubCell"/>
</dbReference>
<evidence type="ECO:0000256" key="2">
    <source>
        <dbReference type="ARBA" id="ARBA00007165"/>
    </source>
</evidence>
<dbReference type="KEGG" id="mflg:ABS361_13660"/>
<dbReference type="PROSITE" id="PS50895">
    <property type="entry name" value="SURF1"/>
    <property type="match status" value="1"/>
</dbReference>
<comment type="similarity">
    <text evidence="2 6">Belongs to the SURF1 family.</text>
</comment>
<evidence type="ECO:0000313" key="7">
    <source>
        <dbReference type="EMBL" id="XBY43145.1"/>
    </source>
</evidence>
<dbReference type="PANTHER" id="PTHR23427">
    <property type="entry name" value="SURFEIT LOCUS PROTEIN"/>
    <property type="match status" value="1"/>
</dbReference>
<keyword evidence="4 6" id="KW-1133">Transmembrane helix</keyword>
<evidence type="ECO:0000256" key="1">
    <source>
        <dbReference type="ARBA" id="ARBA00004370"/>
    </source>
</evidence>
<dbReference type="Pfam" id="PF02104">
    <property type="entry name" value="SURF1"/>
    <property type="match status" value="1"/>
</dbReference>
<feature type="transmembrane region" description="Helical" evidence="6">
    <location>
        <begin position="235"/>
        <end position="256"/>
    </location>
</feature>
<sequence>MAAPAQMSAPTPGSLSAEIRRAVFWPTLAFLPVFAALVALGAWQLHRLSWKTALIEAVTARTVAPPVAAPGPSAWGDFDADAWDYRAVTASGRFDHAKELHVYAVLGEARGRFSGQGYWIVTPLVGDDGAIVLVNRGFVPADRIDIKTRAEGQIEGPVTITGLLRRPEPRSWFTPADTPAKNIWFVRDPAVMAATLGLPASKVAPYTIDAGTAATPPGGLPQAGETLVSFENRHLGYVITWWGLALCALAVFVLFLRGRVRLAIAASAIRAASRG</sequence>
<feature type="transmembrane region" description="Helical" evidence="6">
    <location>
        <begin position="22"/>
        <end position="43"/>
    </location>
</feature>
<proteinExistence type="inferred from homology"/>
<keyword evidence="6" id="KW-1003">Cell membrane</keyword>
<keyword evidence="5 6" id="KW-0472">Membrane</keyword>
<evidence type="ECO:0000256" key="6">
    <source>
        <dbReference type="RuleBase" id="RU363076"/>
    </source>
</evidence>
<keyword evidence="3 6" id="KW-0812">Transmembrane</keyword>
<evidence type="ECO:0000256" key="5">
    <source>
        <dbReference type="ARBA" id="ARBA00023136"/>
    </source>
</evidence>
<comment type="subcellular location">
    <subcellularLocation>
        <location evidence="6">Cell membrane</location>
        <topology evidence="6">Multi-pass membrane protein</topology>
    </subcellularLocation>
    <subcellularLocation>
        <location evidence="1">Membrane</location>
    </subcellularLocation>
</comment>
<dbReference type="EMBL" id="CP158568">
    <property type="protein sequence ID" value="XBY43145.1"/>
    <property type="molecule type" value="Genomic_DNA"/>
</dbReference>
<dbReference type="CDD" id="cd06662">
    <property type="entry name" value="SURF1"/>
    <property type="match status" value="1"/>
</dbReference>
<evidence type="ECO:0000256" key="4">
    <source>
        <dbReference type="ARBA" id="ARBA00022989"/>
    </source>
</evidence>
<accession>A0AAU7X5N9</accession>
<organism evidence="7">
    <name type="scientific">Methyloraptor flagellatus</name>
    <dbReference type="NCBI Taxonomy" id="3162530"/>
    <lineage>
        <taxon>Bacteria</taxon>
        <taxon>Pseudomonadati</taxon>
        <taxon>Pseudomonadota</taxon>
        <taxon>Alphaproteobacteria</taxon>
        <taxon>Hyphomicrobiales</taxon>
        <taxon>Ancalomicrobiaceae</taxon>
        <taxon>Methyloraptor</taxon>
    </lineage>
</organism>
<gene>
    <name evidence="7" type="ORF">ABS361_13660</name>
</gene>
<dbReference type="RefSeq" id="WP_407048248.1">
    <property type="nucleotide sequence ID" value="NZ_CP158568.1"/>
</dbReference>
<name>A0AAU7X5N9_9HYPH</name>
<protein>
    <recommendedName>
        <fullName evidence="6">SURF1-like protein</fullName>
    </recommendedName>
</protein>
<dbReference type="InterPro" id="IPR002994">
    <property type="entry name" value="Surf1/Shy1"/>
</dbReference>
<evidence type="ECO:0000256" key="3">
    <source>
        <dbReference type="ARBA" id="ARBA00022692"/>
    </source>
</evidence>
<dbReference type="PANTHER" id="PTHR23427:SF2">
    <property type="entry name" value="SURFEIT LOCUS PROTEIN 1"/>
    <property type="match status" value="1"/>
</dbReference>
<reference evidence="7" key="1">
    <citation type="submission" date="2024-06" db="EMBL/GenBank/DDBJ databases">
        <title>Methylostella associata gen. nov., sp. nov., a novel Ancalomicrobiaceae-affiliated facultatively methylotrophic bacteria that feed on methanotrophs of the genus Methylococcus.</title>
        <authorList>
            <person name="Saltykova V."/>
            <person name="Danilova O.V."/>
            <person name="Oshkin I.Y."/>
            <person name="Belova S.E."/>
            <person name="Pimenov N.V."/>
            <person name="Dedysh S.N."/>
        </authorList>
    </citation>
    <scope>NUCLEOTIDE SEQUENCE</scope>
    <source>
        <strain evidence="7">S20</strain>
    </source>
</reference>
<dbReference type="AlphaFoldDB" id="A0AAU7X5N9"/>